<sequence length="89" mass="9028">MPLVGYTADVLFNASGGMNASSPNHGLCVKPAAGNAFVVALRHAGVATHCLGSLDHCPSHAAVASWQVAALEWGKCCQRGGADNGGKLR</sequence>
<gene>
    <name evidence="1" type="ORF">GCM10011382_05080</name>
</gene>
<comment type="caution">
    <text evidence="1">The sequence shown here is derived from an EMBL/GenBank/DDBJ whole genome shotgun (WGS) entry which is preliminary data.</text>
</comment>
<protein>
    <submittedName>
        <fullName evidence="1">Uncharacterized protein</fullName>
    </submittedName>
</protein>
<dbReference type="EMBL" id="BMHM01000001">
    <property type="protein sequence ID" value="GGC78078.1"/>
    <property type="molecule type" value="Genomic_DNA"/>
</dbReference>
<proteinExistence type="predicted"/>
<evidence type="ECO:0000313" key="2">
    <source>
        <dbReference type="Proteomes" id="UP000597301"/>
    </source>
</evidence>
<name>A0ABQ1NR84_9GAMM</name>
<keyword evidence="2" id="KW-1185">Reference proteome</keyword>
<organism evidence="1 2">
    <name type="scientific">Vreelandella lutescens</name>
    <dbReference type="NCBI Taxonomy" id="1602943"/>
    <lineage>
        <taxon>Bacteria</taxon>
        <taxon>Pseudomonadati</taxon>
        <taxon>Pseudomonadota</taxon>
        <taxon>Gammaproteobacteria</taxon>
        <taxon>Oceanospirillales</taxon>
        <taxon>Halomonadaceae</taxon>
        <taxon>Vreelandella</taxon>
    </lineage>
</organism>
<evidence type="ECO:0000313" key="1">
    <source>
        <dbReference type="EMBL" id="GGC78078.1"/>
    </source>
</evidence>
<reference evidence="2" key="1">
    <citation type="journal article" date="2019" name="Int. J. Syst. Evol. Microbiol.">
        <title>The Global Catalogue of Microorganisms (GCM) 10K type strain sequencing project: providing services to taxonomists for standard genome sequencing and annotation.</title>
        <authorList>
            <consortium name="The Broad Institute Genomics Platform"/>
            <consortium name="The Broad Institute Genome Sequencing Center for Infectious Disease"/>
            <person name="Wu L."/>
            <person name="Ma J."/>
        </authorList>
    </citation>
    <scope>NUCLEOTIDE SEQUENCE [LARGE SCALE GENOMIC DNA]</scope>
    <source>
        <strain evidence="2">CGMCC 1.15122</strain>
    </source>
</reference>
<dbReference type="Proteomes" id="UP000597301">
    <property type="component" value="Unassembled WGS sequence"/>
</dbReference>
<accession>A0ABQ1NR84</accession>